<dbReference type="Proteomes" id="UP001497480">
    <property type="component" value="Unassembled WGS sequence"/>
</dbReference>
<organism evidence="3 4">
    <name type="scientific">Lupinus luteus</name>
    <name type="common">European yellow lupine</name>
    <dbReference type="NCBI Taxonomy" id="3873"/>
    <lineage>
        <taxon>Eukaryota</taxon>
        <taxon>Viridiplantae</taxon>
        <taxon>Streptophyta</taxon>
        <taxon>Embryophyta</taxon>
        <taxon>Tracheophyta</taxon>
        <taxon>Spermatophyta</taxon>
        <taxon>Magnoliopsida</taxon>
        <taxon>eudicotyledons</taxon>
        <taxon>Gunneridae</taxon>
        <taxon>Pentapetalae</taxon>
        <taxon>rosids</taxon>
        <taxon>fabids</taxon>
        <taxon>Fabales</taxon>
        <taxon>Fabaceae</taxon>
        <taxon>Papilionoideae</taxon>
        <taxon>50 kb inversion clade</taxon>
        <taxon>genistoids sensu lato</taxon>
        <taxon>core genistoids</taxon>
        <taxon>Genisteae</taxon>
        <taxon>Lupinus</taxon>
    </lineage>
</organism>
<feature type="compositionally biased region" description="Basic and acidic residues" evidence="1">
    <location>
        <begin position="18"/>
        <end position="35"/>
    </location>
</feature>
<accession>A0AAV1XHH6</accession>
<dbReference type="PANTHER" id="PTHR34568:SF1">
    <property type="entry name" value="DNA BINDING PROTEIN"/>
    <property type="match status" value="1"/>
</dbReference>
<protein>
    <recommendedName>
        <fullName evidence="2">AT3G52170-like helix-turn-helix domain-containing protein</fullName>
    </recommendedName>
</protein>
<dbReference type="InterPro" id="IPR058942">
    <property type="entry name" value="AT3G52170-like"/>
</dbReference>
<evidence type="ECO:0000259" key="2">
    <source>
        <dbReference type="Pfam" id="PF25896"/>
    </source>
</evidence>
<dbReference type="PANTHER" id="PTHR34568">
    <property type="entry name" value="RRM DOMAIN-CONTAINING PROTEIN"/>
    <property type="match status" value="1"/>
</dbReference>
<feature type="region of interest" description="Disordered" evidence="1">
    <location>
        <begin position="16"/>
        <end position="35"/>
    </location>
</feature>
<proteinExistence type="predicted"/>
<keyword evidence="4" id="KW-1185">Reference proteome</keyword>
<evidence type="ECO:0000313" key="3">
    <source>
        <dbReference type="EMBL" id="CAL0321235.1"/>
    </source>
</evidence>
<feature type="domain" description="AT3G52170-like helix-turn-helix" evidence="2">
    <location>
        <begin position="32"/>
        <end position="80"/>
    </location>
</feature>
<comment type="caution">
    <text evidence="3">The sequence shown here is derived from an EMBL/GenBank/DDBJ whole genome shotgun (WGS) entry which is preliminary data.</text>
</comment>
<dbReference type="AlphaFoldDB" id="A0AAV1XHH6"/>
<name>A0AAV1XHH6_LUPLU</name>
<sequence>MMHSVKGGWAGQTFALAKRNESEGRKSRIRRSKEERKTMVESFIKKYQESNNGKFPSLSLTHKEVGGSFYTVREIVRDIIQENRVLGPAKFTLEDATSDQFFEQNPLGSIARDPKSYLAASSYENHSEHNNLEDTSDKMLSVSDGNYTGVEHQALDQGHAMNVIQVDVINKESVEATVISDGFYTGAEHPMVNNGHVINGSQVDVTNKKTVEATVASDFTGAEHQIVDIHVINGSQVDVVNKEPNESTTVPEMQVSQPVVSKQNVEQELATVTTPMAKVTALTEEAETSPLSLVMSTTDGKEHDLGELTGSINLPEKYIKMLELEYVEEKSELNGIEPAKNPNILDEKIEDALENQILKNKSNTGHDEEKILGDPLVGNTQRSIHKEHIGHEVENCTDTEVRTKISIQDGLEAKNLTKTNTEGSKPLQDGKHKDNKQRVDDELGDSSKRISNPTLDRINLDSWQGKPKNSAKEEFNPLLAILKVFVDGFMKFWSQ</sequence>
<feature type="region of interest" description="Disordered" evidence="1">
    <location>
        <begin position="415"/>
        <end position="453"/>
    </location>
</feature>
<reference evidence="3 4" key="1">
    <citation type="submission" date="2024-03" db="EMBL/GenBank/DDBJ databases">
        <authorList>
            <person name="Martinez-Hernandez J."/>
        </authorList>
    </citation>
    <scope>NUCLEOTIDE SEQUENCE [LARGE SCALE GENOMIC DNA]</scope>
</reference>
<evidence type="ECO:0000313" key="4">
    <source>
        <dbReference type="Proteomes" id="UP001497480"/>
    </source>
</evidence>
<dbReference type="Pfam" id="PF25896">
    <property type="entry name" value="HTH_AT3G52170"/>
    <property type="match status" value="1"/>
</dbReference>
<evidence type="ECO:0000256" key="1">
    <source>
        <dbReference type="SAM" id="MobiDB-lite"/>
    </source>
</evidence>
<dbReference type="EMBL" id="CAXHTB010000015">
    <property type="protein sequence ID" value="CAL0321235.1"/>
    <property type="molecule type" value="Genomic_DNA"/>
</dbReference>
<feature type="compositionally biased region" description="Basic and acidic residues" evidence="1">
    <location>
        <begin position="428"/>
        <end position="448"/>
    </location>
</feature>
<gene>
    <name evidence="3" type="ORF">LLUT_LOCUS22295</name>
</gene>
<dbReference type="InterPro" id="IPR058941">
    <property type="entry name" value="HTH_AT3G52170-like"/>
</dbReference>